<dbReference type="InterPro" id="IPR050065">
    <property type="entry name" value="GlmU-like"/>
</dbReference>
<gene>
    <name evidence="4" type="ORF">F3S47_13580</name>
</gene>
<feature type="domain" description="Nucleotidyl transferase" evidence="3">
    <location>
        <begin position="8"/>
        <end position="99"/>
    </location>
</feature>
<dbReference type="CDD" id="cd06422">
    <property type="entry name" value="NTP_transferase_like_1"/>
    <property type="match status" value="1"/>
</dbReference>
<proteinExistence type="predicted"/>
<organism evidence="4 5">
    <name type="scientific">Histidinibacterium aquaticum</name>
    <dbReference type="NCBI Taxonomy" id="2613962"/>
    <lineage>
        <taxon>Bacteria</taxon>
        <taxon>Pseudomonadati</taxon>
        <taxon>Pseudomonadota</taxon>
        <taxon>Alphaproteobacteria</taxon>
        <taxon>Rhodobacterales</taxon>
        <taxon>Paracoccaceae</taxon>
        <taxon>Histidinibacterium</taxon>
    </lineage>
</organism>
<dbReference type="SUPFAM" id="SSF53448">
    <property type="entry name" value="Nucleotide-diphospho-sugar transferases"/>
    <property type="match status" value="1"/>
</dbReference>
<comment type="caution">
    <text evidence="4">The sequence shown here is derived from an EMBL/GenBank/DDBJ whole genome shotgun (WGS) entry which is preliminary data.</text>
</comment>
<evidence type="ECO:0000256" key="2">
    <source>
        <dbReference type="ARBA" id="ARBA00022695"/>
    </source>
</evidence>
<reference evidence="4 5" key="1">
    <citation type="submission" date="2019-09" db="EMBL/GenBank/DDBJ databases">
        <authorList>
            <person name="Park J.-S."/>
            <person name="Choi H.-J."/>
        </authorList>
    </citation>
    <scope>NUCLEOTIDE SEQUENCE [LARGE SCALE GENOMIC DNA]</scope>
    <source>
        <strain evidence="4 5">176SS1-4</strain>
    </source>
</reference>
<dbReference type="Gene3D" id="3.90.550.10">
    <property type="entry name" value="Spore Coat Polysaccharide Biosynthesis Protein SpsA, Chain A"/>
    <property type="match status" value="1"/>
</dbReference>
<sequence>MGLTPRAALFFAAGLGTRMRPLTDDRPKPLIEVGGTTLLDHALTLGAAVTRKVVNTHYRPEMVERHLAGRDIAISDERDLLLETGGGLRKAKPLLGDGPVFTMNTDAVWSGPNPFDLLREAWDGGRMEALLLCVPRDMALGHGGKGDFVFDGDNRITYGPGPIYTGAQIIRPEVVDEIEEEVFSIRLAWDRLIARGTAYGLLYPGRWCDVGRPESIELAETLL</sequence>
<keyword evidence="1 4" id="KW-0808">Transferase</keyword>
<evidence type="ECO:0000259" key="3">
    <source>
        <dbReference type="Pfam" id="PF00483"/>
    </source>
</evidence>
<dbReference type="Proteomes" id="UP000326554">
    <property type="component" value="Unassembled WGS sequence"/>
</dbReference>
<protein>
    <submittedName>
        <fullName evidence="4">Nucleotidyltransferase family protein</fullName>
    </submittedName>
</protein>
<dbReference type="EMBL" id="VYQE01000004">
    <property type="protein sequence ID" value="KAA9006805.1"/>
    <property type="molecule type" value="Genomic_DNA"/>
</dbReference>
<dbReference type="PANTHER" id="PTHR43584:SF8">
    <property type="entry name" value="N-ACETYLMURAMATE ALPHA-1-PHOSPHATE URIDYLYLTRANSFERASE"/>
    <property type="match status" value="1"/>
</dbReference>
<keyword evidence="2" id="KW-0548">Nucleotidyltransferase</keyword>
<dbReference type="RefSeq" id="WP_150445823.1">
    <property type="nucleotide sequence ID" value="NZ_VYQE01000004.1"/>
</dbReference>
<name>A0A5J5GF60_9RHOB</name>
<evidence type="ECO:0000313" key="4">
    <source>
        <dbReference type="EMBL" id="KAA9006805.1"/>
    </source>
</evidence>
<dbReference type="AlphaFoldDB" id="A0A5J5GF60"/>
<keyword evidence="5" id="KW-1185">Reference proteome</keyword>
<evidence type="ECO:0000313" key="5">
    <source>
        <dbReference type="Proteomes" id="UP000326554"/>
    </source>
</evidence>
<dbReference type="InterPro" id="IPR029044">
    <property type="entry name" value="Nucleotide-diphossugar_trans"/>
</dbReference>
<dbReference type="Pfam" id="PF00483">
    <property type="entry name" value="NTP_transferase"/>
    <property type="match status" value="1"/>
</dbReference>
<evidence type="ECO:0000256" key="1">
    <source>
        <dbReference type="ARBA" id="ARBA00022679"/>
    </source>
</evidence>
<dbReference type="InterPro" id="IPR005835">
    <property type="entry name" value="NTP_transferase_dom"/>
</dbReference>
<accession>A0A5J5GF60</accession>
<dbReference type="PANTHER" id="PTHR43584">
    <property type="entry name" value="NUCLEOTIDYL TRANSFERASE"/>
    <property type="match status" value="1"/>
</dbReference>
<dbReference type="GO" id="GO:0016779">
    <property type="term" value="F:nucleotidyltransferase activity"/>
    <property type="evidence" value="ECO:0007669"/>
    <property type="project" value="UniProtKB-KW"/>
</dbReference>